<dbReference type="AlphaFoldDB" id="A0A545UC93"/>
<organism evidence="1 2">
    <name type="scientific">Aliikangiella coralliicola</name>
    <dbReference type="NCBI Taxonomy" id="2592383"/>
    <lineage>
        <taxon>Bacteria</taxon>
        <taxon>Pseudomonadati</taxon>
        <taxon>Pseudomonadota</taxon>
        <taxon>Gammaproteobacteria</taxon>
        <taxon>Oceanospirillales</taxon>
        <taxon>Pleioneaceae</taxon>
        <taxon>Aliikangiella</taxon>
    </lineage>
</organism>
<reference evidence="1 2" key="1">
    <citation type="submission" date="2019-07" db="EMBL/GenBank/DDBJ databases">
        <title>Draft genome for Aliikangiella sp. M105.</title>
        <authorList>
            <person name="Wang G."/>
        </authorList>
    </citation>
    <scope>NUCLEOTIDE SEQUENCE [LARGE SCALE GENOMIC DNA]</scope>
    <source>
        <strain evidence="1 2">M105</strain>
    </source>
</reference>
<gene>
    <name evidence="1" type="ORF">FLL46_14885</name>
</gene>
<evidence type="ECO:0000313" key="1">
    <source>
        <dbReference type="EMBL" id="TQV87088.1"/>
    </source>
</evidence>
<evidence type="ECO:0000313" key="2">
    <source>
        <dbReference type="Proteomes" id="UP000315439"/>
    </source>
</evidence>
<protein>
    <submittedName>
        <fullName evidence="1">Uncharacterized protein</fullName>
    </submittedName>
</protein>
<accession>A0A545UC93</accession>
<dbReference type="EMBL" id="VIKS01000009">
    <property type="protein sequence ID" value="TQV87088.1"/>
    <property type="molecule type" value="Genomic_DNA"/>
</dbReference>
<dbReference type="RefSeq" id="WP_142932078.1">
    <property type="nucleotide sequence ID" value="NZ_ML660165.1"/>
</dbReference>
<dbReference type="Proteomes" id="UP000315439">
    <property type="component" value="Unassembled WGS sequence"/>
</dbReference>
<comment type="caution">
    <text evidence="1">The sequence shown here is derived from an EMBL/GenBank/DDBJ whole genome shotgun (WGS) entry which is preliminary data.</text>
</comment>
<proteinExistence type="predicted"/>
<keyword evidence="2" id="KW-1185">Reference proteome</keyword>
<sequence length="117" mass="13535">MKKIKLYFHLPSIGEFLHSENGLIVSSVQVIKGYIDKISDENDSVHLFDIERSITIDICKGLTVDGYQLEIISANGVFYYRDDIRRDKMEFMIEHTIDCLEEILNAPDKFNFDAESI</sequence>
<name>A0A545UC93_9GAMM</name>